<dbReference type="Gene3D" id="3.30.465.10">
    <property type="match status" value="1"/>
</dbReference>
<organism evidence="6 7">
    <name type="scientific">Bradyrhizobium macuxiense</name>
    <dbReference type="NCBI Taxonomy" id="1755647"/>
    <lineage>
        <taxon>Bacteria</taxon>
        <taxon>Pseudomonadati</taxon>
        <taxon>Pseudomonadota</taxon>
        <taxon>Alphaproteobacteria</taxon>
        <taxon>Hyphomicrobiales</taxon>
        <taxon>Nitrobacteraceae</taxon>
        <taxon>Bradyrhizobium</taxon>
    </lineage>
</organism>
<keyword evidence="4" id="KW-0560">Oxidoreductase</keyword>
<name>A0A120FJV8_9BRAD</name>
<dbReference type="Proteomes" id="UP000057737">
    <property type="component" value="Unassembled WGS sequence"/>
</dbReference>
<dbReference type="AlphaFoldDB" id="A0A120FJV8"/>
<dbReference type="GO" id="GO:0071949">
    <property type="term" value="F:FAD binding"/>
    <property type="evidence" value="ECO:0007669"/>
    <property type="project" value="InterPro"/>
</dbReference>
<comment type="similarity">
    <text evidence="1">Belongs to the oxygen-dependent FAD-linked oxidoreductase family.</text>
</comment>
<dbReference type="PANTHER" id="PTHR13878:SF53">
    <property type="entry name" value="CYTOKININ DEHYDROGENASE 6"/>
    <property type="match status" value="1"/>
</dbReference>
<evidence type="ECO:0000256" key="4">
    <source>
        <dbReference type="ARBA" id="ARBA00023002"/>
    </source>
</evidence>
<dbReference type="Gene3D" id="3.30.43.10">
    <property type="entry name" value="Uridine Diphospho-n-acetylenolpyruvylglucosamine Reductase, domain 2"/>
    <property type="match status" value="1"/>
</dbReference>
<dbReference type="GO" id="GO:0016491">
    <property type="term" value="F:oxidoreductase activity"/>
    <property type="evidence" value="ECO:0007669"/>
    <property type="project" value="UniProtKB-KW"/>
</dbReference>
<dbReference type="InterPro" id="IPR016167">
    <property type="entry name" value="FAD-bd_PCMH_sub1"/>
</dbReference>
<keyword evidence="7" id="KW-1185">Reference proteome</keyword>
<dbReference type="SUPFAM" id="SSF55103">
    <property type="entry name" value="FAD-linked oxidases, C-terminal domain"/>
    <property type="match status" value="1"/>
</dbReference>
<keyword evidence="3" id="KW-0274">FAD</keyword>
<evidence type="ECO:0000256" key="3">
    <source>
        <dbReference type="ARBA" id="ARBA00022827"/>
    </source>
</evidence>
<dbReference type="Pfam" id="PF01565">
    <property type="entry name" value="FAD_binding_4"/>
    <property type="match status" value="1"/>
</dbReference>
<sequence>MPVHAEFSPRPIINDASRLNPTAVARHIALKAAPTDDIAGRIRQEIAAAKSEGRPFAIGVARHSMGGQSIPKDGVAITLTGGHIDTDRANMTYRVGAGMRWFEVIRALDAQGFSPAVMQSNSDFGVGSTFCVNSHGWPTRFGPFGSTVRSVQIVLADGQLVECSRTREPELFALAMGGYGLMGAIVDLELDMVPNALMEPTYARTKPSQFADAFLHAVENDPAVHMAYGRLSVARENLFDEALLITYRQAATQPSPLPAVVDHGALTGFSRDVYRLQTGREWAKDFRWFMEASVGPSITGAATRNTLMVEPVVNLASGDATRTDILHEYFVPPDSFTGFVDLCRAVIPKAKAEFLNVTLRYVDADPVAVLAYAPQKRIAAVMSFSQEISPEGEADMMRMTETLIEGVKDLGGAFYLPYRLHARRDHVRTIYPRTEEFVAAKRRIDPSLVFRNMMWDSYFA</sequence>
<dbReference type="InterPro" id="IPR036318">
    <property type="entry name" value="FAD-bd_PCMH-like_sf"/>
</dbReference>
<dbReference type="InterPro" id="IPR016169">
    <property type="entry name" value="FAD-bd_PCMH_sub2"/>
</dbReference>
<dbReference type="InterPro" id="IPR016164">
    <property type="entry name" value="FAD-linked_Oxase-like_C"/>
</dbReference>
<evidence type="ECO:0000313" key="7">
    <source>
        <dbReference type="Proteomes" id="UP000057737"/>
    </source>
</evidence>
<dbReference type="OrthoDB" id="143770at2"/>
<dbReference type="SUPFAM" id="SSF56176">
    <property type="entry name" value="FAD-binding/transporter-associated domain-like"/>
    <property type="match status" value="1"/>
</dbReference>
<dbReference type="InterPro" id="IPR006094">
    <property type="entry name" value="Oxid_FAD_bind_N"/>
</dbReference>
<dbReference type="PROSITE" id="PS51387">
    <property type="entry name" value="FAD_PCMH"/>
    <property type="match status" value="1"/>
</dbReference>
<dbReference type="InterPro" id="IPR016166">
    <property type="entry name" value="FAD-bd_PCMH"/>
</dbReference>
<accession>A0A120FJV8</accession>
<protein>
    <submittedName>
        <fullName evidence="6">FAD-binding protein</fullName>
    </submittedName>
</protein>
<proteinExistence type="inferred from homology"/>
<evidence type="ECO:0000259" key="5">
    <source>
        <dbReference type="PROSITE" id="PS51387"/>
    </source>
</evidence>
<evidence type="ECO:0000313" key="6">
    <source>
        <dbReference type="EMBL" id="KWV49654.1"/>
    </source>
</evidence>
<dbReference type="EMBL" id="LNCU01000099">
    <property type="protein sequence ID" value="KWV49654.1"/>
    <property type="molecule type" value="Genomic_DNA"/>
</dbReference>
<reference evidence="6 7" key="1">
    <citation type="submission" date="2015-11" db="EMBL/GenBank/DDBJ databases">
        <title>Draft Genome Sequence of the Strain BR 10303 (Bradyrhizobium sp.) isolated from nodules of Centrolobium paraense.</title>
        <authorList>
            <person name="Zelli J.E."/>
            <person name="Simoes-Araujo J.L."/>
            <person name="Barauna A.C."/>
            <person name="Silva K."/>
        </authorList>
    </citation>
    <scope>NUCLEOTIDE SEQUENCE [LARGE SCALE GENOMIC DNA]</scope>
    <source>
        <strain evidence="6 7">BR 10303</strain>
    </source>
</reference>
<dbReference type="PANTHER" id="PTHR13878">
    <property type="entry name" value="GULONOLACTONE OXIDASE"/>
    <property type="match status" value="1"/>
</dbReference>
<gene>
    <name evidence="6" type="ORF">AS156_15920</name>
</gene>
<comment type="caution">
    <text evidence="6">The sequence shown here is derived from an EMBL/GenBank/DDBJ whole genome shotgun (WGS) entry which is preliminary data.</text>
</comment>
<dbReference type="RefSeq" id="WP_066512461.1">
    <property type="nucleotide sequence ID" value="NZ_LNCU01000099.1"/>
</dbReference>
<evidence type="ECO:0000256" key="1">
    <source>
        <dbReference type="ARBA" id="ARBA00005466"/>
    </source>
</evidence>
<evidence type="ECO:0000256" key="2">
    <source>
        <dbReference type="ARBA" id="ARBA00022630"/>
    </source>
</evidence>
<keyword evidence="2" id="KW-0285">Flavoprotein</keyword>
<dbReference type="InterPro" id="IPR050432">
    <property type="entry name" value="FAD-linked_Oxidoreductases_BP"/>
</dbReference>
<feature type="domain" description="FAD-binding PCMH-type" evidence="5">
    <location>
        <begin position="30"/>
        <end position="195"/>
    </location>
</feature>